<dbReference type="CDD" id="cd01949">
    <property type="entry name" value="GGDEF"/>
    <property type="match status" value="1"/>
</dbReference>
<evidence type="ECO:0000256" key="1">
    <source>
        <dbReference type="ARBA" id="ARBA00012528"/>
    </source>
</evidence>
<proteinExistence type="predicted"/>
<dbReference type="PANTHER" id="PTHR45138:SF24">
    <property type="entry name" value="DIGUANYLATE CYCLASE DGCC-RELATED"/>
    <property type="match status" value="1"/>
</dbReference>
<feature type="domain" description="GGDEF" evidence="3">
    <location>
        <begin position="190"/>
        <end position="315"/>
    </location>
</feature>
<reference evidence="4 5" key="1">
    <citation type="journal article" date="2020" name="Microorganisms">
        <title>Reliable Identification of Environmental Pseudomonas Isolates Using the rpoD Gene.</title>
        <authorList>
            <consortium name="The Broad Institute Genome Sequencing Platform"/>
            <person name="Girard L."/>
            <person name="Lood C."/>
            <person name="Rokni-Zadeh H."/>
            <person name="van Noort V."/>
            <person name="Lavigne R."/>
            <person name="De Mot R."/>
        </authorList>
    </citation>
    <scope>NUCLEOTIDE SEQUENCE [LARGE SCALE GENOMIC DNA]</scope>
    <source>
        <strain evidence="4 5">RW7P2</strain>
    </source>
</reference>
<gene>
    <name evidence="4" type="ORF">HU747_08960</name>
</gene>
<dbReference type="InterPro" id="IPR043128">
    <property type="entry name" value="Rev_trsase/Diguanyl_cyclase"/>
</dbReference>
<accession>A0ABR6V5F0</accession>
<organism evidence="4 5">
    <name type="scientific">Pseudomonas taiwanensis</name>
    <dbReference type="NCBI Taxonomy" id="470150"/>
    <lineage>
        <taxon>Bacteria</taxon>
        <taxon>Pseudomonadati</taxon>
        <taxon>Pseudomonadota</taxon>
        <taxon>Gammaproteobacteria</taxon>
        <taxon>Pseudomonadales</taxon>
        <taxon>Pseudomonadaceae</taxon>
        <taxon>Pseudomonas</taxon>
    </lineage>
</organism>
<dbReference type="InterPro" id="IPR050469">
    <property type="entry name" value="Diguanylate_Cyclase"/>
</dbReference>
<dbReference type="SUPFAM" id="SSF55073">
    <property type="entry name" value="Nucleotide cyclase"/>
    <property type="match status" value="1"/>
</dbReference>
<feature type="region of interest" description="Disordered" evidence="2">
    <location>
        <begin position="303"/>
        <end position="324"/>
    </location>
</feature>
<dbReference type="RefSeq" id="WP_023380785.1">
    <property type="nucleotide sequence ID" value="NZ_JABWRR010000001.1"/>
</dbReference>
<keyword evidence="5" id="KW-1185">Reference proteome</keyword>
<dbReference type="PANTHER" id="PTHR45138">
    <property type="entry name" value="REGULATORY COMPONENTS OF SENSORY TRANSDUCTION SYSTEM"/>
    <property type="match status" value="1"/>
</dbReference>
<evidence type="ECO:0000313" key="4">
    <source>
        <dbReference type="EMBL" id="MBC3475729.1"/>
    </source>
</evidence>
<dbReference type="InterPro" id="IPR029787">
    <property type="entry name" value="Nucleotide_cyclase"/>
</dbReference>
<dbReference type="InterPro" id="IPR000160">
    <property type="entry name" value="GGDEF_dom"/>
</dbReference>
<dbReference type="Proteomes" id="UP000628086">
    <property type="component" value="Unassembled WGS sequence"/>
</dbReference>
<name>A0ABR6V5F0_9PSED</name>
<dbReference type="EC" id="2.7.7.65" evidence="1"/>
<dbReference type="EMBL" id="JABWRS010000005">
    <property type="protein sequence ID" value="MBC3475729.1"/>
    <property type="molecule type" value="Genomic_DNA"/>
</dbReference>
<dbReference type="PROSITE" id="PS50887">
    <property type="entry name" value="GGDEF"/>
    <property type="match status" value="1"/>
</dbReference>
<evidence type="ECO:0000256" key="2">
    <source>
        <dbReference type="SAM" id="MobiDB-lite"/>
    </source>
</evidence>
<evidence type="ECO:0000259" key="3">
    <source>
        <dbReference type="PROSITE" id="PS50887"/>
    </source>
</evidence>
<dbReference type="NCBIfam" id="TIGR00254">
    <property type="entry name" value="GGDEF"/>
    <property type="match status" value="1"/>
</dbReference>
<evidence type="ECO:0000313" key="5">
    <source>
        <dbReference type="Proteomes" id="UP000628086"/>
    </source>
</evidence>
<protein>
    <recommendedName>
        <fullName evidence="1">diguanylate cyclase</fullName>
        <ecNumber evidence="1">2.7.7.65</ecNumber>
    </recommendedName>
</protein>
<sequence length="324" mass="36244">MDSAIDFNAVIALTLDYLKLHFTHAEWSIVRVGADEAPKASGSHFEHPTLDAELQAITNKIRADLLVNDVHAPGGVIQHALSGEHGDTTQTTQYVAIPLLHYPPMLYGFIYGRSVDRNLLENRTDLRLLELIASLLNSLLHAETQADFQARRAERFETQAYTDAMTNLFNRAAWEQLLHQEELRCERQETPCAVIVIDLDDLKQTNDAEGHYAGDQLIKRAATSLLQASRKEDIVARLGGDEFGIIATHCNEYDGACLLQRIRDLFKKEKINASIGMAPRQPSGSLKKAFIRADQAMYKEKRVKRGSATARTLENPFTPGHQTV</sequence>
<comment type="caution">
    <text evidence="4">The sequence shown here is derived from an EMBL/GenBank/DDBJ whole genome shotgun (WGS) entry which is preliminary data.</text>
</comment>
<dbReference type="Gene3D" id="3.30.70.270">
    <property type="match status" value="1"/>
</dbReference>
<dbReference type="Pfam" id="PF00990">
    <property type="entry name" value="GGDEF"/>
    <property type="match status" value="1"/>
</dbReference>
<dbReference type="SMART" id="SM00267">
    <property type="entry name" value="GGDEF"/>
    <property type="match status" value="1"/>
</dbReference>